<feature type="signal peptide" evidence="1">
    <location>
        <begin position="1"/>
        <end position="24"/>
    </location>
</feature>
<protein>
    <submittedName>
        <fullName evidence="2">Uncharacterized protein</fullName>
    </submittedName>
</protein>
<keyword evidence="1" id="KW-0732">Signal</keyword>
<evidence type="ECO:0000256" key="1">
    <source>
        <dbReference type="SAM" id="SignalP"/>
    </source>
</evidence>
<dbReference type="InterPro" id="IPR036691">
    <property type="entry name" value="Endo/exonu/phosph_ase_sf"/>
</dbReference>
<reference evidence="2" key="2">
    <citation type="submission" date="2023-03" db="EMBL/GenBank/DDBJ databases">
        <authorList>
            <person name="Inwood S.N."/>
            <person name="Skelly J.G."/>
            <person name="Guhlin J."/>
            <person name="Harrop T.W.R."/>
            <person name="Goldson S.G."/>
            <person name="Dearden P.K."/>
        </authorList>
    </citation>
    <scope>NUCLEOTIDE SEQUENCE</scope>
    <source>
        <strain evidence="2">Irish</strain>
        <tissue evidence="2">Whole body</tissue>
    </source>
</reference>
<sequence length="165" mass="19037">MGQTINRKRLQLLETFLLLASSSARLVKTKVDLITVKIKISAIEAQIMYLIKSRKLMLKHTRKMDKHGKIKIMNWNVNGITLKKYGLEDMLDRMRIDVGFITETKLSAKTKYNNFNNYNTYRNNRNTNKSGGGVMILLSKKYNNSELLCCDQKMTDIKAIETLAL</sequence>
<feature type="chain" id="PRO_5041425430" evidence="1">
    <location>
        <begin position="25"/>
        <end position="165"/>
    </location>
</feature>
<comment type="caution">
    <text evidence="2">The sequence shown here is derived from an EMBL/GenBank/DDBJ whole genome shotgun (WGS) entry which is preliminary data.</text>
</comment>
<dbReference type="EMBL" id="JAQQBS010000001">
    <property type="protein sequence ID" value="KAK0177097.1"/>
    <property type="molecule type" value="Genomic_DNA"/>
</dbReference>
<keyword evidence="3" id="KW-1185">Reference proteome</keyword>
<dbReference type="SUPFAM" id="SSF56219">
    <property type="entry name" value="DNase I-like"/>
    <property type="match status" value="1"/>
</dbReference>
<name>A0AA39FWE2_9HYME</name>
<dbReference type="Gene3D" id="3.60.10.10">
    <property type="entry name" value="Endonuclease/exonuclease/phosphatase"/>
    <property type="match status" value="1"/>
</dbReference>
<gene>
    <name evidence="2" type="ORF">PV328_001176</name>
</gene>
<reference evidence="2" key="1">
    <citation type="journal article" date="2023" name="bioRxiv">
        <title>Scaffold-level genome assemblies of two parasitoid biocontrol wasps reveal the parthenogenesis mechanism and an associated novel virus.</title>
        <authorList>
            <person name="Inwood S."/>
            <person name="Skelly J."/>
            <person name="Guhlin J."/>
            <person name="Harrop T."/>
            <person name="Goldson S."/>
            <person name="Dearden P."/>
        </authorList>
    </citation>
    <scope>NUCLEOTIDE SEQUENCE</scope>
    <source>
        <strain evidence="2">Irish</strain>
        <tissue evidence="2">Whole body</tissue>
    </source>
</reference>
<dbReference type="Proteomes" id="UP001168990">
    <property type="component" value="Unassembled WGS sequence"/>
</dbReference>
<evidence type="ECO:0000313" key="3">
    <source>
        <dbReference type="Proteomes" id="UP001168990"/>
    </source>
</evidence>
<dbReference type="AlphaFoldDB" id="A0AA39FWE2"/>
<organism evidence="2 3">
    <name type="scientific">Microctonus aethiopoides</name>
    <dbReference type="NCBI Taxonomy" id="144406"/>
    <lineage>
        <taxon>Eukaryota</taxon>
        <taxon>Metazoa</taxon>
        <taxon>Ecdysozoa</taxon>
        <taxon>Arthropoda</taxon>
        <taxon>Hexapoda</taxon>
        <taxon>Insecta</taxon>
        <taxon>Pterygota</taxon>
        <taxon>Neoptera</taxon>
        <taxon>Endopterygota</taxon>
        <taxon>Hymenoptera</taxon>
        <taxon>Apocrita</taxon>
        <taxon>Ichneumonoidea</taxon>
        <taxon>Braconidae</taxon>
        <taxon>Euphorinae</taxon>
        <taxon>Microctonus</taxon>
    </lineage>
</organism>
<proteinExistence type="predicted"/>
<accession>A0AA39FWE2</accession>
<evidence type="ECO:0000313" key="2">
    <source>
        <dbReference type="EMBL" id="KAK0177097.1"/>
    </source>
</evidence>